<evidence type="ECO:0000313" key="1">
    <source>
        <dbReference type="EMBL" id="KAG9396708.1"/>
    </source>
</evidence>
<dbReference type="Proteomes" id="UP000717585">
    <property type="component" value="Unassembled WGS sequence"/>
</dbReference>
<accession>A0A8J6B6I7</accession>
<dbReference type="AlphaFoldDB" id="A0A8J6B6I7"/>
<evidence type="ECO:0000313" key="2">
    <source>
        <dbReference type="Proteomes" id="UP000717585"/>
    </source>
</evidence>
<sequence length="246" mass="28316">MGKQKLEEVTLHKVFPTDERDITPRHISLIPAMAENAYEIEKSFLRDEKRQHKLQMTKQAQARNIAMNINFPAELFYNPSEARLRGKREARAQAIQANSYNLGREKHIHRELMTKFQQDLTQKLTHLAHERSHSPTQSGFAIYEELFPDDNTGWPGEERQHYLDQRIKDPEPLVFLPPEVEEEAEVVVPLGEAKPSGRVLKHVSKTTGHDDHTLRLDRVAEGLGMYFRVVNAILAMKAAGRVSMYT</sequence>
<comment type="caution">
    <text evidence="1">The sequence shown here is derived from an EMBL/GenBank/DDBJ whole genome shotgun (WGS) entry which is preliminary data.</text>
</comment>
<reference evidence="1" key="1">
    <citation type="submission" date="2021-05" db="EMBL/GenBank/DDBJ databases">
        <title>A free-living protist that lacks canonical eukaryotic 1 DNA replication and segregation systems.</title>
        <authorList>
            <person name="Salas-Leiva D.E."/>
            <person name="Tromer E.C."/>
            <person name="Curtis B.A."/>
            <person name="Jerlstrom-Hultqvist J."/>
            <person name="Kolisko M."/>
            <person name="Yi Z."/>
            <person name="Salas-Leiva J.S."/>
            <person name="Gallot-Lavallee L."/>
            <person name="Kops G.J.P.L."/>
            <person name="Archibald J.M."/>
            <person name="Simpson A.G.B."/>
            <person name="Roger A.J."/>
        </authorList>
    </citation>
    <scope>NUCLEOTIDE SEQUENCE</scope>
    <source>
        <strain evidence="1">BICM</strain>
    </source>
</reference>
<organism evidence="1 2">
    <name type="scientific">Carpediemonas membranifera</name>
    <dbReference type="NCBI Taxonomy" id="201153"/>
    <lineage>
        <taxon>Eukaryota</taxon>
        <taxon>Metamonada</taxon>
        <taxon>Carpediemonas-like organisms</taxon>
        <taxon>Carpediemonas</taxon>
    </lineage>
</organism>
<keyword evidence="2" id="KW-1185">Reference proteome</keyword>
<gene>
    <name evidence="1" type="ORF">J8273_1726</name>
</gene>
<proteinExistence type="predicted"/>
<name>A0A8J6B6I7_9EUKA</name>
<dbReference type="EMBL" id="JAHDYR010000005">
    <property type="protein sequence ID" value="KAG9396708.1"/>
    <property type="molecule type" value="Genomic_DNA"/>
</dbReference>
<protein>
    <submittedName>
        <fullName evidence="1">Uncharacterized protein</fullName>
    </submittedName>
</protein>